<evidence type="ECO:0000313" key="2">
    <source>
        <dbReference type="Proteomes" id="UP001161697"/>
    </source>
</evidence>
<dbReference type="EMBL" id="JAOCJE010000001">
    <property type="protein sequence ID" value="MDH1339812.1"/>
    <property type="molecule type" value="Genomic_DNA"/>
</dbReference>
<comment type="caution">
    <text evidence="1">The sequence shown here is derived from an EMBL/GenBank/DDBJ whole genome shotgun (WGS) entry which is preliminary data.</text>
</comment>
<name>A0AA42TU40_ECTOL</name>
<dbReference type="AlphaFoldDB" id="A0AA42TU40"/>
<dbReference type="Proteomes" id="UP001161697">
    <property type="component" value="Unassembled WGS sequence"/>
</dbReference>
<reference evidence="1" key="1">
    <citation type="submission" date="2022-09" db="EMBL/GenBank/DDBJ databases">
        <title>Intensive care unit water sources are persistently colonized with multi-drug resistant bacteria and are the site of extensive horizontal gene transfer of antibiotic resistance genes.</title>
        <authorList>
            <person name="Diorio-Toth L."/>
        </authorList>
    </citation>
    <scope>NUCLEOTIDE SEQUENCE</scope>
    <source>
        <strain evidence="1">GD03704</strain>
    </source>
</reference>
<evidence type="ECO:0000313" key="1">
    <source>
        <dbReference type="EMBL" id="MDH1339812.1"/>
    </source>
</evidence>
<sequence>MMLDPIPRAFALAAWQRIASEITASVELKAAMQEEALRLQAKNCIQREFTRGMGAVLHGQRWDWPKGKALIAERLGEPPHVDDLLEGLFSWFMSATHKLYRRGQIRALLAEGMGHVILVSADAIDGEPAPCGAADQQVLTVSDDVLKRMPPCGHPFCACSWALTYPDYVK</sequence>
<gene>
    <name evidence="1" type="ORF">N5J11_11300</name>
</gene>
<proteinExistence type="predicted"/>
<accession>A0AA42TU40</accession>
<dbReference type="RefSeq" id="WP_279534341.1">
    <property type="nucleotide sequence ID" value="NZ_CP104579.1"/>
</dbReference>
<protein>
    <submittedName>
        <fullName evidence="1">Uncharacterized protein</fullName>
    </submittedName>
</protein>
<organism evidence="1 2">
    <name type="scientific">Ectopseudomonas oleovorans</name>
    <name type="common">Pseudomonas oleovorans</name>
    <dbReference type="NCBI Taxonomy" id="301"/>
    <lineage>
        <taxon>Bacteria</taxon>
        <taxon>Pseudomonadati</taxon>
        <taxon>Pseudomonadota</taxon>
        <taxon>Gammaproteobacteria</taxon>
        <taxon>Pseudomonadales</taxon>
        <taxon>Pseudomonadaceae</taxon>
        <taxon>Ectopseudomonas</taxon>
    </lineage>
</organism>